<evidence type="ECO:0000313" key="2">
    <source>
        <dbReference type="Proteomes" id="UP000016932"/>
    </source>
</evidence>
<dbReference type="KEGG" id="pfj:MYCFIDRAFT_146178"/>
<keyword evidence="2" id="KW-1185">Reference proteome</keyword>
<gene>
    <name evidence="1" type="ORF">MYCFIDRAFT_146178</name>
</gene>
<dbReference type="GeneID" id="19331331"/>
<dbReference type="OrthoDB" id="3945779at2759"/>
<organism evidence="1 2">
    <name type="scientific">Pseudocercospora fijiensis (strain CIRAD86)</name>
    <name type="common">Black leaf streak disease fungus</name>
    <name type="synonym">Mycosphaerella fijiensis</name>
    <dbReference type="NCBI Taxonomy" id="383855"/>
    <lineage>
        <taxon>Eukaryota</taxon>
        <taxon>Fungi</taxon>
        <taxon>Dikarya</taxon>
        <taxon>Ascomycota</taxon>
        <taxon>Pezizomycotina</taxon>
        <taxon>Dothideomycetes</taxon>
        <taxon>Dothideomycetidae</taxon>
        <taxon>Mycosphaerellales</taxon>
        <taxon>Mycosphaerellaceae</taxon>
        <taxon>Pseudocercospora</taxon>
    </lineage>
</organism>
<dbReference type="VEuPathDB" id="FungiDB:MYCFIDRAFT_146178"/>
<proteinExistence type="predicted"/>
<evidence type="ECO:0000313" key="1">
    <source>
        <dbReference type="EMBL" id="EME77511.1"/>
    </source>
</evidence>
<accession>M2ZZC0</accession>
<dbReference type="RefSeq" id="XP_007931941.1">
    <property type="nucleotide sequence ID" value="XM_007933750.1"/>
</dbReference>
<dbReference type="AlphaFoldDB" id="M2ZZC0"/>
<dbReference type="STRING" id="383855.M2ZZC0"/>
<protein>
    <submittedName>
        <fullName evidence="1">Uncharacterized protein</fullName>
    </submittedName>
</protein>
<dbReference type="EMBL" id="KB446565">
    <property type="protein sequence ID" value="EME77511.1"/>
    <property type="molecule type" value="Genomic_DNA"/>
</dbReference>
<dbReference type="Proteomes" id="UP000016932">
    <property type="component" value="Unassembled WGS sequence"/>
</dbReference>
<sequence>GQLRDRLRIDTSTLLTSATIDKECTKYTIKYASIRKEGLNPYETKIIRSSIDRPEIIYIIKFIPREYLTDYDMLYIVIDNAVSYPPIPNREEKEVTKGLVTL</sequence>
<dbReference type="HOGENOM" id="CLU_2284183_0_0_1"/>
<feature type="non-terminal residue" evidence="1">
    <location>
        <position position="1"/>
    </location>
</feature>
<name>M2ZZC0_PSEFD</name>
<reference evidence="1 2" key="1">
    <citation type="journal article" date="2012" name="PLoS Pathog.">
        <title>Diverse lifestyles and strategies of plant pathogenesis encoded in the genomes of eighteen Dothideomycetes fungi.</title>
        <authorList>
            <person name="Ohm R.A."/>
            <person name="Feau N."/>
            <person name="Henrissat B."/>
            <person name="Schoch C.L."/>
            <person name="Horwitz B.A."/>
            <person name="Barry K.W."/>
            <person name="Condon B.J."/>
            <person name="Copeland A.C."/>
            <person name="Dhillon B."/>
            <person name="Glaser F."/>
            <person name="Hesse C.N."/>
            <person name="Kosti I."/>
            <person name="LaButti K."/>
            <person name="Lindquist E.A."/>
            <person name="Lucas S."/>
            <person name="Salamov A.A."/>
            <person name="Bradshaw R.E."/>
            <person name="Ciuffetti L."/>
            <person name="Hamelin R.C."/>
            <person name="Kema G.H.J."/>
            <person name="Lawrence C."/>
            <person name="Scott J.A."/>
            <person name="Spatafora J.W."/>
            <person name="Turgeon B.G."/>
            <person name="de Wit P.J.G.M."/>
            <person name="Zhong S."/>
            <person name="Goodwin S.B."/>
            <person name="Grigoriev I.V."/>
        </authorList>
    </citation>
    <scope>NUCLEOTIDE SEQUENCE [LARGE SCALE GENOMIC DNA]</scope>
    <source>
        <strain evidence="1 2">CIRAD86</strain>
    </source>
</reference>